<dbReference type="Gene3D" id="3.40.50.12780">
    <property type="entry name" value="N-terminal domain of ligase-like"/>
    <property type="match status" value="1"/>
</dbReference>
<proteinExistence type="inferred from homology"/>
<dbReference type="Proteomes" id="UP001200034">
    <property type="component" value="Unassembled WGS sequence"/>
</dbReference>
<dbReference type="InterPro" id="IPR045851">
    <property type="entry name" value="AMP-bd_C_sf"/>
</dbReference>
<dbReference type="Pfam" id="PF13193">
    <property type="entry name" value="AMP-binding_C"/>
    <property type="match status" value="1"/>
</dbReference>
<dbReference type="CDD" id="cd05911">
    <property type="entry name" value="Firefly_Luc_like"/>
    <property type="match status" value="1"/>
</dbReference>
<dbReference type="EMBL" id="JAJJHW010001127">
    <property type="protein sequence ID" value="KAH8376667.1"/>
    <property type="molecule type" value="Genomic_DNA"/>
</dbReference>
<protein>
    <recommendedName>
        <fullName evidence="8">Luciferin 4-monooxygenase-like</fullName>
    </recommendedName>
</protein>
<dbReference type="SUPFAM" id="SSF56801">
    <property type="entry name" value="Acetyl-CoA synthetase-like"/>
    <property type="match status" value="1"/>
</dbReference>
<dbReference type="InterPro" id="IPR000873">
    <property type="entry name" value="AMP-dep_synth/lig_dom"/>
</dbReference>
<dbReference type="AlphaFoldDB" id="A0AAD4PMP7"/>
<dbReference type="PANTHER" id="PTHR24096:SF353">
    <property type="entry name" value="GH16244P-RELATED"/>
    <property type="match status" value="1"/>
</dbReference>
<keyword evidence="3" id="KW-0576">Peroxisome</keyword>
<sequence>MENITMKYMPEINYNSDEKIWSGVEPPAYFAEDLSIGEVIFHEMQRHPKLIAQISASENTVLTREELFSNSMRVASYLRNLKLEQSDIIGLIARNTTHIFAVAYGCFFNAMAFHSLNINFEQEKIEHLFNVTKPKIIFCDGDEYEKVKAATKQLNVRIVTMKNHKDGAITIEEVLATPVSPFFQPARPQLGSKQNLVILCSSGTTGTPKAVTLPNNPADTKMFPFVTSADVLYVPSTLDWVTGLIVTVASGIRSATRIICDKPFDPSDLLRLIKKYKVTFLMQAPPHMAQMLNCPEFNEDHLSSLLYCIYTGAGCSLEVQQSFRSKLAPKSLFAFGYSFTELCGIGSINLHFDQKPGSVGRLAGGYKLKIVNDQREALGPNQIGEINLYTGKYWAGYYGNPEETRKLRDSDLWYHSGDLGYVDDDGFLYIVDRKKDMLKYSGLMYYPHEIEKVISQMPQVAEVCVFGVVIQNEDAAAAAVVRKRGAKLEAQDVIEYVAKHVQAKHKHLHGGVFVIDDLKRTNNGKTDRRATKTYCLKVA</sequence>
<evidence type="ECO:0000313" key="7">
    <source>
        <dbReference type="Proteomes" id="UP001200034"/>
    </source>
</evidence>
<comment type="similarity">
    <text evidence="2">Belongs to the ATP-dependent AMP-binding enzyme family.</text>
</comment>
<dbReference type="GO" id="GO:0004467">
    <property type="term" value="F:long-chain fatty acid-CoA ligase activity"/>
    <property type="evidence" value="ECO:0007669"/>
    <property type="project" value="TreeGrafter"/>
</dbReference>
<dbReference type="InterPro" id="IPR042099">
    <property type="entry name" value="ANL_N_sf"/>
</dbReference>
<dbReference type="Gene3D" id="3.30.300.30">
    <property type="match status" value="1"/>
</dbReference>
<evidence type="ECO:0000256" key="2">
    <source>
        <dbReference type="ARBA" id="ARBA00006432"/>
    </source>
</evidence>
<organism evidence="6 7">
    <name type="scientific">Drosophila rubida</name>
    <dbReference type="NCBI Taxonomy" id="30044"/>
    <lineage>
        <taxon>Eukaryota</taxon>
        <taxon>Metazoa</taxon>
        <taxon>Ecdysozoa</taxon>
        <taxon>Arthropoda</taxon>
        <taxon>Hexapoda</taxon>
        <taxon>Insecta</taxon>
        <taxon>Pterygota</taxon>
        <taxon>Neoptera</taxon>
        <taxon>Endopterygota</taxon>
        <taxon>Diptera</taxon>
        <taxon>Brachycera</taxon>
        <taxon>Muscomorpha</taxon>
        <taxon>Ephydroidea</taxon>
        <taxon>Drosophilidae</taxon>
        <taxon>Drosophila</taxon>
    </lineage>
</organism>
<dbReference type="GO" id="GO:0046949">
    <property type="term" value="P:fatty-acyl-CoA biosynthetic process"/>
    <property type="evidence" value="ECO:0007669"/>
    <property type="project" value="TreeGrafter"/>
</dbReference>
<accession>A0AAD4PMP7</accession>
<dbReference type="FunFam" id="3.30.300.30:FF:000007">
    <property type="entry name" value="4-coumarate--CoA ligase 2"/>
    <property type="match status" value="1"/>
</dbReference>
<dbReference type="GO" id="GO:0005777">
    <property type="term" value="C:peroxisome"/>
    <property type="evidence" value="ECO:0007669"/>
    <property type="project" value="UniProtKB-SubCell"/>
</dbReference>
<evidence type="ECO:0000259" key="4">
    <source>
        <dbReference type="Pfam" id="PF00501"/>
    </source>
</evidence>
<comment type="caution">
    <text evidence="6">The sequence shown here is derived from an EMBL/GenBank/DDBJ whole genome shotgun (WGS) entry which is preliminary data.</text>
</comment>
<dbReference type="InterPro" id="IPR020845">
    <property type="entry name" value="AMP-binding_CS"/>
</dbReference>
<name>A0AAD4PMP7_9MUSC</name>
<gene>
    <name evidence="6" type="ORF">KR093_000704</name>
</gene>
<keyword evidence="7" id="KW-1185">Reference proteome</keyword>
<dbReference type="FunFam" id="3.40.50.12780:FF:000025">
    <property type="entry name" value="luciferin 4-monooxygenase"/>
    <property type="match status" value="1"/>
</dbReference>
<dbReference type="Pfam" id="PF00501">
    <property type="entry name" value="AMP-binding"/>
    <property type="match status" value="1"/>
</dbReference>
<evidence type="ECO:0000256" key="1">
    <source>
        <dbReference type="ARBA" id="ARBA00004275"/>
    </source>
</evidence>
<evidence type="ECO:0000313" key="6">
    <source>
        <dbReference type="EMBL" id="KAH8376667.1"/>
    </source>
</evidence>
<evidence type="ECO:0000259" key="5">
    <source>
        <dbReference type="Pfam" id="PF13193"/>
    </source>
</evidence>
<evidence type="ECO:0008006" key="8">
    <source>
        <dbReference type="Google" id="ProtNLM"/>
    </source>
</evidence>
<comment type="subcellular location">
    <subcellularLocation>
        <location evidence="1">Peroxisome</location>
    </subcellularLocation>
</comment>
<dbReference type="PROSITE" id="PS00455">
    <property type="entry name" value="AMP_BINDING"/>
    <property type="match status" value="1"/>
</dbReference>
<dbReference type="PANTHER" id="PTHR24096">
    <property type="entry name" value="LONG-CHAIN-FATTY-ACID--COA LIGASE"/>
    <property type="match status" value="1"/>
</dbReference>
<evidence type="ECO:0000256" key="3">
    <source>
        <dbReference type="ARBA" id="ARBA00023140"/>
    </source>
</evidence>
<dbReference type="InterPro" id="IPR025110">
    <property type="entry name" value="AMP-bd_C"/>
</dbReference>
<feature type="domain" description="AMP-dependent synthetase/ligase" evidence="4">
    <location>
        <begin position="42"/>
        <end position="398"/>
    </location>
</feature>
<reference evidence="6" key="1">
    <citation type="journal article" date="2021" name="Mol. Ecol. Resour.">
        <title>Phylogenomic analyses of the genus Drosophila reveals genomic signals of climate adaptation.</title>
        <authorList>
            <person name="Li F."/>
            <person name="Rane R.V."/>
            <person name="Luria V."/>
            <person name="Xiong Z."/>
            <person name="Chen J."/>
            <person name="Li Z."/>
            <person name="Catullo R.A."/>
            <person name="Griffin P.C."/>
            <person name="Schiffer M."/>
            <person name="Pearce S."/>
            <person name="Lee S.F."/>
            <person name="McElroy K."/>
            <person name="Stocker A."/>
            <person name="Shirriffs J."/>
            <person name="Cockerell F."/>
            <person name="Coppin C."/>
            <person name="Sgro C.M."/>
            <person name="Karger A."/>
            <person name="Cain J.W."/>
            <person name="Weber J.A."/>
            <person name="Santpere G."/>
            <person name="Kirschner M.W."/>
            <person name="Hoffmann A.A."/>
            <person name="Oakeshott J.G."/>
            <person name="Zhang G."/>
        </authorList>
    </citation>
    <scope>NUCLEOTIDE SEQUENCE</scope>
    <source>
        <strain evidence="6">BGI-SZ-2011g</strain>
    </source>
</reference>
<feature type="domain" description="AMP-binding enzyme C-terminal" evidence="5">
    <location>
        <begin position="449"/>
        <end position="525"/>
    </location>
</feature>